<dbReference type="EMBL" id="JWZT01002710">
    <property type="protein sequence ID" value="KII68768.1"/>
    <property type="molecule type" value="Genomic_DNA"/>
</dbReference>
<gene>
    <name evidence="2" type="ORF">RF11_12043</name>
</gene>
<evidence type="ECO:0000256" key="1">
    <source>
        <dbReference type="SAM" id="Phobius"/>
    </source>
</evidence>
<dbReference type="Proteomes" id="UP000031668">
    <property type="component" value="Unassembled WGS sequence"/>
</dbReference>
<organism evidence="2 3">
    <name type="scientific">Thelohanellus kitauei</name>
    <name type="common">Myxosporean</name>
    <dbReference type="NCBI Taxonomy" id="669202"/>
    <lineage>
        <taxon>Eukaryota</taxon>
        <taxon>Metazoa</taxon>
        <taxon>Cnidaria</taxon>
        <taxon>Myxozoa</taxon>
        <taxon>Myxosporea</taxon>
        <taxon>Bivalvulida</taxon>
        <taxon>Platysporina</taxon>
        <taxon>Myxobolidae</taxon>
        <taxon>Thelohanellus</taxon>
    </lineage>
</organism>
<feature type="transmembrane region" description="Helical" evidence="1">
    <location>
        <begin position="177"/>
        <end position="196"/>
    </location>
</feature>
<accession>A0A0C2JHJ0</accession>
<evidence type="ECO:0000313" key="3">
    <source>
        <dbReference type="Proteomes" id="UP000031668"/>
    </source>
</evidence>
<keyword evidence="1" id="KW-1133">Transmembrane helix</keyword>
<comment type="caution">
    <text evidence="2">The sequence shown here is derived from an EMBL/GenBank/DDBJ whole genome shotgun (WGS) entry which is preliminary data.</text>
</comment>
<evidence type="ECO:0000313" key="2">
    <source>
        <dbReference type="EMBL" id="KII68768.1"/>
    </source>
</evidence>
<keyword evidence="3" id="KW-1185">Reference proteome</keyword>
<dbReference type="AlphaFoldDB" id="A0A0C2JHJ0"/>
<sequence>MIHQQILTIIIESFPLFPQIKFMNLIHPIITVDLDSKQTMIKSIHIIPSDLEKLQFMLQTDNVEFIHPQIQCADLEALLILVQVIQVKVILFHIRPADLTALQTIIEIIQVKSIHYQIRPIDLDTLLKVVQIIHMDEINHQIRTAPLDSLQIMTQIPHLMMGIMRKLKSLFPSTNDMITSLVLVALPVLLMIFLIAHTCKKSNNHQNADVL</sequence>
<keyword evidence="1" id="KW-0472">Membrane</keyword>
<keyword evidence="1" id="KW-0812">Transmembrane</keyword>
<name>A0A0C2JHJ0_THEKT</name>
<protein>
    <submittedName>
        <fullName evidence="2">Uncharacterized protein</fullName>
    </submittedName>
</protein>
<reference evidence="2 3" key="1">
    <citation type="journal article" date="2014" name="Genome Biol. Evol.">
        <title>The genome of the myxosporean Thelohanellus kitauei shows adaptations to nutrient acquisition within its fish host.</title>
        <authorList>
            <person name="Yang Y."/>
            <person name="Xiong J."/>
            <person name="Zhou Z."/>
            <person name="Huo F."/>
            <person name="Miao W."/>
            <person name="Ran C."/>
            <person name="Liu Y."/>
            <person name="Zhang J."/>
            <person name="Feng J."/>
            <person name="Wang M."/>
            <person name="Wang M."/>
            <person name="Wang L."/>
            <person name="Yao B."/>
        </authorList>
    </citation>
    <scope>NUCLEOTIDE SEQUENCE [LARGE SCALE GENOMIC DNA]</scope>
    <source>
        <strain evidence="2">Wuqing</strain>
    </source>
</reference>
<proteinExistence type="predicted"/>